<keyword evidence="1" id="KW-1133">Transmembrane helix</keyword>
<dbReference type="NCBIfam" id="TIGR02862">
    <property type="entry name" value="spore_BofA"/>
    <property type="match status" value="1"/>
</dbReference>
<keyword evidence="1" id="KW-0472">Membrane</keyword>
<organism evidence="2 3">
    <name type="scientific">Clostridium collagenovorans DSM 3089</name>
    <dbReference type="NCBI Taxonomy" id="1121306"/>
    <lineage>
        <taxon>Bacteria</taxon>
        <taxon>Bacillati</taxon>
        <taxon>Bacillota</taxon>
        <taxon>Clostridia</taxon>
        <taxon>Eubacteriales</taxon>
        <taxon>Clostridiaceae</taxon>
        <taxon>Clostridium</taxon>
    </lineage>
</organism>
<evidence type="ECO:0000256" key="1">
    <source>
        <dbReference type="SAM" id="Phobius"/>
    </source>
</evidence>
<gene>
    <name evidence="2" type="ORF">SAMN02745196_03003</name>
</gene>
<name>A0A1M5YJK7_9CLOT</name>
<dbReference type="EMBL" id="FQXP01000017">
    <property type="protein sequence ID" value="SHI12211.1"/>
    <property type="molecule type" value="Genomic_DNA"/>
</dbReference>
<feature type="transmembrane region" description="Helical" evidence="1">
    <location>
        <begin position="30"/>
        <end position="51"/>
    </location>
</feature>
<dbReference type="AlphaFoldDB" id="A0A1M5YJK7"/>
<sequence>MYLSSMIYFLVAAIGLFIIVKIFSWPIKVLIRLLINGALGALVLWGINYFGGSFNISVPINGVTSLIAGFLGIPGIIFLIIFNKF</sequence>
<accession>A0A1M5YJK7</accession>
<feature type="transmembrane region" description="Helical" evidence="1">
    <location>
        <begin position="6"/>
        <end position="23"/>
    </location>
</feature>
<feature type="transmembrane region" description="Helical" evidence="1">
    <location>
        <begin position="63"/>
        <end position="82"/>
    </location>
</feature>
<keyword evidence="1" id="KW-0812">Transmembrane</keyword>
<dbReference type="RefSeq" id="WP_072832806.1">
    <property type="nucleotide sequence ID" value="NZ_FQXP01000017.1"/>
</dbReference>
<evidence type="ECO:0000313" key="3">
    <source>
        <dbReference type="Proteomes" id="UP000184526"/>
    </source>
</evidence>
<reference evidence="2 3" key="1">
    <citation type="submission" date="2016-11" db="EMBL/GenBank/DDBJ databases">
        <authorList>
            <person name="Jaros S."/>
            <person name="Januszkiewicz K."/>
            <person name="Wedrychowicz H."/>
        </authorList>
    </citation>
    <scope>NUCLEOTIDE SEQUENCE [LARGE SCALE GENOMIC DNA]</scope>
    <source>
        <strain evidence="2 3">DSM 3089</strain>
    </source>
</reference>
<dbReference type="Pfam" id="PF07441">
    <property type="entry name" value="BofA"/>
    <property type="match status" value="1"/>
</dbReference>
<dbReference type="OrthoDB" id="1699162at2"/>
<dbReference type="Proteomes" id="UP000184526">
    <property type="component" value="Unassembled WGS sequence"/>
</dbReference>
<protein>
    <submittedName>
        <fullName evidence="2">Inhibitor of the pro-sigma K processing machinery</fullName>
    </submittedName>
</protein>
<evidence type="ECO:0000313" key="2">
    <source>
        <dbReference type="EMBL" id="SHI12211.1"/>
    </source>
</evidence>
<dbReference type="InterPro" id="IPR010001">
    <property type="entry name" value="BofA"/>
</dbReference>
<proteinExistence type="predicted"/>
<dbReference type="STRING" id="1121306.SAMN02745196_03003"/>
<keyword evidence="3" id="KW-1185">Reference proteome</keyword>